<dbReference type="Pfam" id="PF03551">
    <property type="entry name" value="PadR"/>
    <property type="match status" value="1"/>
</dbReference>
<organism evidence="2 3">
    <name type="scientific">Gracilibacillus dipsosauri</name>
    <dbReference type="NCBI Taxonomy" id="178340"/>
    <lineage>
        <taxon>Bacteria</taxon>
        <taxon>Bacillati</taxon>
        <taxon>Bacillota</taxon>
        <taxon>Bacilli</taxon>
        <taxon>Bacillales</taxon>
        <taxon>Bacillaceae</taxon>
        <taxon>Gracilibacillus</taxon>
    </lineage>
</organism>
<dbReference type="PANTHER" id="PTHR43252:SF6">
    <property type="entry name" value="NEGATIVE TRANSCRIPTION REGULATOR PADR"/>
    <property type="match status" value="1"/>
</dbReference>
<dbReference type="OrthoDB" id="2440228at2"/>
<dbReference type="RefSeq" id="WP_109983421.1">
    <property type="nucleotide sequence ID" value="NZ_QGTD01000004.1"/>
</dbReference>
<feature type="domain" description="Transcription regulator PadR N-terminal" evidence="1">
    <location>
        <begin position="54"/>
        <end position="119"/>
    </location>
</feature>
<dbReference type="EMBL" id="QGTD01000004">
    <property type="protein sequence ID" value="PWU70050.1"/>
    <property type="molecule type" value="Genomic_DNA"/>
</dbReference>
<name>A0A317L529_9BACI</name>
<evidence type="ECO:0000259" key="1">
    <source>
        <dbReference type="Pfam" id="PF03551"/>
    </source>
</evidence>
<reference evidence="2 3" key="1">
    <citation type="submission" date="2018-05" db="EMBL/GenBank/DDBJ databases">
        <title>Genomic analysis of Gracilibacillus dipsosauri DD1 reveals novel features of a salt-tolerant amylase.</title>
        <authorList>
            <person name="Deutch C.E."/>
            <person name="Yang S."/>
        </authorList>
    </citation>
    <scope>NUCLEOTIDE SEQUENCE [LARGE SCALE GENOMIC DNA]</scope>
    <source>
        <strain evidence="2 3">DD1</strain>
    </source>
</reference>
<keyword evidence="3" id="KW-1185">Reference proteome</keyword>
<dbReference type="NCBIfam" id="NF006931">
    <property type="entry name" value="PRK09416.1"/>
    <property type="match status" value="1"/>
</dbReference>
<sequence>MTGPLFNLKKAMKKNVFQDFSFSEERKNAVKETIRRKHSQQQLHVWQEKTIIAVLELLQLQSKHGYDISTQLFQKQEFSFQGEEGQLYTLLHLLESKKMITSEWINERKYYTLALKGKKCVTGYYTESSKSFLELKQLMEECTYEFKSY</sequence>
<dbReference type="InterPro" id="IPR036390">
    <property type="entry name" value="WH_DNA-bd_sf"/>
</dbReference>
<evidence type="ECO:0000313" key="3">
    <source>
        <dbReference type="Proteomes" id="UP000245624"/>
    </source>
</evidence>
<protein>
    <recommendedName>
        <fullName evidence="1">Transcription regulator PadR N-terminal domain-containing protein</fullName>
    </recommendedName>
</protein>
<evidence type="ECO:0000313" key="2">
    <source>
        <dbReference type="EMBL" id="PWU70050.1"/>
    </source>
</evidence>
<comment type="caution">
    <text evidence="2">The sequence shown here is derived from an EMBL/GenBank/DDBJ whole genome shotgun (WGS) entry which is preliminary data.</text>
</comment>
<dbReference type="AlphaFoldDB" id="A0A317L529"/>
<dbReference type="InterPro" id="IPR036388">
    <property type="entry name" value="WH-like_DNA-bd_sf"/>
</dbReference>
<proteinExistence type="predicted"/>
<dbReference type="SUPFAM" id="SSF46785">
    <property type="entry name" value="Winged helix' DNA-binding domain"/>
    <property type="match status" value="1"/>
</dbReference>
<gene>
    <name evidence="2" type="ORF">DLJ74_03775</name>
</gene>
<dbReference type="PANTHER" id="PTHR43252">
    <property type="entry name" value="TRANSCRIPTIONAL REGULATOR YQJI"/>
    <property type="match status" value="1"/>
</dbReference>
<dbReference type="Proteomes" id="UP000245624">
    <property type="component" value="Unassembled WGS sequence"/>
</dbReference>
<accession>A0A317L529</accession>
<dbReference type="InterPro" id="IPR005149">
    <property type="entry name" value="Tscrpt_reg_PadR_N"/>
</dbReference>
<dbReference type="Gene3D" id="1.10.10.10">
    <property type="entry name" value="Winged helix-like DNA-binding domain superfamily/Winged helix DNA-binding domain"/>
    <property type="match status" value="1"/>
</dbReference>